<dbReference type="CDD" id="cd00130">
    <property type="entry name" value="PAS"/>
    <property type="match status" value="1"/>
</dbReference>
<dbReference type="SMART" id="SM00387">
    <property type="entry name" value="HATPase_c"/>
    <property type="match status" value="1"/>
</dbReference>
<dbReference type="Gene3D" id="3.30.565.10">
    <property type="entry name" value="Histidine kinase-like ATPase, C-terminal domain"/>
    <property type="match status" value="1"/>
</dbReference>
<dbReference type="Gene3D" id="1.10.287.130">
    <property type="match status" value="1"/>
</dbReference>
<dbReference type="PROSITE" id="PS50109">
    <property type="entry name" value="HIS_KIN"/>
    <property type="match status" value="1"/>
</dbReference>
<dbReference type="PROSITE" id="PS50113">
    <property type="entry name" value="PAC"/>
    <property type="match status" value="1"/>
</dbReference>
<dbReference type="PANTHER" id="PTHR43065">
    <property type="entry name" value="SENSOR HISTIDINE KINASE"/>
    <property type="match status" value="1"/>
</dbReference>
<feature type="modified residue" description="4-aspartylphosphate" evidence="4">
    <location>
        <position position="500"/>
    </location>
</feature>
<gene>
    <name evidence="10" type="ORF">GPA22_07490</name>
</gene>
<evidence type="ECO:0000313" key="10">
    <source>
        <dbReference type="EMBL" id="NMG43574.1"/>
    </source>
</evidence>
<proteinExistence type="predicted"/>
<dbReference type="InterPro" id="IPR003594">
    <property type="entry name" value="HATPase_dom"/>
</dbReference>
<feature type="domain" description="PAS" evidence="8">
    <location>
        <begin position="25"/>
        <end position="78"/>
    </location>
</feature>
<evidence type="ECO:0000313" key="11">
    <source>
        <dbReference type="Proteomes" id="UP000623795"/>
    </source>
</evidence>
<dbReference type="SUPFAM" id="SSF52172">
    <property type="entry name" value="CheY-like"/>
    <property type="match status" value="1"/>
</dbReference>
<evidence type="ECO:0000256" key="4">
    <source>
        <dbReference type="PROSITE-ProRule" id="PRU00169"/>
    </source>
</evidence>
<feature type="domain" description="Histidine kinase" evidence="6">
    <location>
        <begin position="204"/>
        <end position="427"/>
    </location>
</feature>
<protein>
    <recommendedName>
        <fullName evidence="2">histidine kinase</fullName>
        <ecNumber evidence="2">2.7.13.3</ecNumber>
    </recommendedName>
</protein>
<reference evidence="10 11" key="1">
    <citation type="submission" date="2019-12" db="EMBL/GenBank/DDBJ databases">
        <title>Comparative genomics gives insights into the taxonomy of the Azoarcus-Aromatoleum group and reveals separate origins of nif in the plant-associated Azoarcus and non-plant-associated Aromatoleum sub-groups.</title>
        <authorList>
            <person name="Lafos M."/>
            <person name="Maluk M."/>
            <person name="Batista M."/>
            <person name="Junghare M."/>
            <person name="Carmona M."/>
            <person name="Faoro H."/>
            <person name="Cruz L.M."/>
            <person name="Battistoni F."/>
            <person name="De Souza E."/>
            <person name="Pedrosa F."/>
            <person name="Chen W.-M."/>
            <person name="Poole P.S."/>
            <person name="Dixon R.A."/>
            <person name="James E.K."/>
        </authorList>
    </citation>
    <scope>NUCLEOTIDE SEQUENCE [LARGE SCALE GENOMIC DNA]</scope>
    <source>
        <strain evidence="10 11">Td21</strain>
    </source>
</reference>
<evidence type="ECO:0000259" key="6">
    <source>
        <dbReference type="PROSITE" id="PS50109"/>
    </source>
</evidence>
<evidence type="ECO:0000259" key="9">
    <source>
        <dbReference type="PROSITE" id="PS50113"/>
    </source>
</evidence>
<dbReference type="EC" id="2.7.13.3" evidence="2"/>
<dbReference type="PROSITE" id="PS50112">
    <property type="entry name" value="PAS"/>
    <property type="match status" value="1"/>
</dbReference>
<comment type="caution">
    <text evidence="10">The sequence shown here is derived from an EMBL/GenBank/DDBJ whole genome shotgun (WGS) entry which is preliminary data.</text>
</comment>
<dbReference type="Pfam" id="PF00072">
    <property type="entry name" value="Response_reg"/>
    <property type="match status" value="1"/>
</dbReference>
<dbReference type="Pfam" id="PF13426">
    <property type="entry name" value="PAS_9"/>
    <property type="match status" value="1"/>
</dbReference>
<dbReference type="SUPFAM" id="SSF47384">
    <property type="entry name" value="Homodimeric domain of signal transducing histidine kinase"/>
    <property type="match status" value="1"/>
</dbReference>
<dbReference type="InterPro" id="IPR001789">
    <property type="entry name" value="Sig_transdc_resp-reg_receiver"/>
</dbReference>
<dbReference type="InterPro" id="IPR035965">
    <property type="entry name" value="PAS-like_dom_sf"/>
</dbReference>
<feature type="coiled-coil region" evidence="5">
    <location>
        <begin position="154"/>
        <end position="195"/>
    </location>
</feature>
<dbReference type="SMART" id="SM00091">
    <property type="entry name" value="PAS"/>
    <property type="match status" value="1"/>
</dbReference>
<feature type="domain" description="PAC" evidence="9">
    <location>
        <begin position="102"/>
        <end position="152"/>
    </location>
</feature>
<evidence type="ECO:0000256" key="1">
    <source>
        <dbReference type="ARBA" id="ARBA00000085"/>
    </source>
</evidence>
<evidence type="ECO:0000256" key="3">
    <source>
        <dbReference type="ARBA" id="ARBA00022553"/>
    </source>
</evidence>
<dbReference type="PRINTS" id="PR00344">
    <property type="entry name" value="BCTRLSENSOR"/>
</dbReference>
<dbReference type="Proteomes" id="UP000623795">
    <property type="component" value="Unassembled WGS sequence"/>
</dbReference>
<dbReference type="SUPFAM" id="SSF55874">
    <property type="entry name" value="ATPase domain of HSP90 chaperone/DNA topoisomerase II/histidine kinase"/>
    <property type="match status" value="1"/>
</dbReference>
<dbReference type="Gene3D" id="3.40.50.2300">
    <property type="match status" value="1"/>
</dbReference>
<dbReference type="InterPro" id="IPR036890">
    <property type="entry name" value="HATPase_C_sf"/>
</dbReference>
<keyword evidence="11" id="KW-1185">Reference proteome</keyword>
<dbReference type="SUPFAM" id="SSF55785">
    <property type="entry name" value="PYP-like sensor domain (PAS domain)"/>
    <property type="match status" value="1"/>
</dbReference>
<evidence type="ECO:0000259" key="8">
    <source>
        <dbReference type="PROSITE" id="PS50112"/>
    </source>
</evidence>
<keyword evidence="5" id="KW-0175">Coiled coil</keyword>
<comment type="catalytic activity">
    <reaction evidence="1">
        <text>ATP + protein L-histidine = ADP + protein N-phospho-L-histidine.</text>
        <dbReference type="EC" id="2.7.13.3"/>
    </reaction>
</comment>
<feature type="domain" description="Response regulatory" evidence="7">
    <location>
        <begin position="450"/>
        <end position="566"/>
    </location>
</feature>
<organism evidence="10 11">
    <name type="scientific">Aromatoleum toluvorans</name>
    <dbReference type="NCBI Taxonomy" id="92002"/>
    <lineage>
        <taxon>Bacteria</taxon>
        <taxon>Pseudomonadati</taxon>
        <taxon>Pseudomonadota</taxon>
        <taxon>Betaproteobacteria</taxon>
        <taxon>Rhodocyclales</taxon>
        <taxon>Rhodocyclaceae</taxon>
        <taxon>Aromatoleum</taxon>
    </lineage>
</organism>
<dbReference type="InterPro" id="IPR011006">
    <property type="entry name" value="CheY-like_superfamily"/>
</dbReference>
<evidence type="ECO:0000256" key="5">
    <source>
        <dbReference type="SAM" id="Coils"/>
    </source>
</evidence>
<dbReference type="InterPro" id="IPR000014">
    <property type="entry name" value="PAS"/>
</dbReference>
<dbReference type="RefSeq" id="WP_169255472.1">
    <property type="nucleotide sequence ID" value="NZ_WTVN01000008.1"/>
</dbReference>
<evidence type="ECO:0000259" key="7">
    <source>
        <dbReference type="PROSITE" id="PS50110"/>
    </source>
</evidence>
<keyword evidence="3 4" id="KW-0597">Phosphoprotein</keyword>
<dbReference type="NCBIfam" id="TIGR00229">
    <property type="entry name" value="sensory_box"/>
    <property type="match status" value="1"/>
</dbReference>
<dbReference type="InterPro" id="IPR003661">
    <property type="entry name" value="HisK_dim/P_dom"/>
</dbReference>
<sequence>MEGSGTSHAAEIARLEEELARSRAMEEHARQLIEAAPDAIVVVDHGGRIILVNAQTERLFGYAREELIGQPIELLVPQQLRNGHVGKRDRYIGTPALRPMGSALDLAGQRKDGSQVPVEISLSPLGAGDSVLVSAAIRDITDRRAAQDALRKAHDELELRVQERTAELEEANRALKSEMQDRAAAERALHQAQKMEAVGQLTGGIAHDFNNLLTVVMGNLQLLARRLRDDAGATELVKGALDAAWRGAELNRRLLAFSRKQRLAPVPLNLNDLIAGMVSLLQRSLGAHINIKVHAITDLPPALADVPQLEAALLNLAVNARDAMPAGGTLTIETDAVSLDEHYATLEGDVKPGAYVMLAVSDTGCGMTADVVRRAFDPFFTTKETGKGSGLGLAMVHGFVNQSGGHVKIYSEPGTGTTIKLFLPVIARPAGARPCDAPRSPRPEATGSETILVVEDEDNVRELVCRVLDALGYRILQAAEGRTALALLAQDPGIDLLFTDVVLPGGMNGPEIARRARQLRPDLKLLYTSGYTGNALQEHEAIPGEFRMISKPYAIEDLAQIVREVLDRPPV</sequence>
<dbReference type="InterPro" id="IPR004358">
    <property type="entry name" value="Sig_transdc_His_kin-like_C"/>
</dbReference>
<dbReference type="CDD" id="cd00082">
    <property type="entry name" value="HisKA"/>
    <property type="match status" value="1"/>
</dbReference>
<dbReference type="InterPro" id="IPR005467">
    <property type="entry name" value="His_kinase_dom"/>
</dbReference>
<dbReference type="Pfam" id="PF02518">
    <property type="entry name" value="HATPase_c"/>
    <property type="match status" value="1"/>
</dbReference>
<name>A0ABX1PVX6_9RHOO</name>
<dbReference type="PROSITE" id="PS50110">
    <property type="entry name" value="RESPONSE_REGULATORY"/>
    <property type="match status" value="1"/>
</dbReference>
<dbReference type="Gene3D" id="3.30.450.20">
    <property type="entry name" value="PAS domain"/>
    <property type="match status" value="1"/>
</dbReference>
<dbReference type="SMART" id="SM00388">
    <property type="entry name" value="HisKA"/>
    <property type="match status" value="1"/>
</dbReference>
<dbReference type="Pfam" id="PF00512">
    <property type="entry name" value="HisKA"/>
    <property type="match status" value="1"/>
</dbReference>
<evidence type="ECO:0000256" key="2">
    <source>
        <dbReference type="ARBA" id="ARBA00012438"/>
    </source>
</evidence>
<dbReference type="InterPro" id="IPR036097">
    <property type="entry name" value="HisK_dim/P_sf"/>
</dbReference>
<dbReference type="InterPro" id="IPR000700">
    <property type="entry name" value="PAS-assoc_C"/>
</dbReference>
<accession>A0ABX1PVX6</accession>
<dbReference type="EMBL" id="WTVN01000008">
    <property type="protein sequence ID" value="NMG43574.1"/>
    <property type="molecule type" value="Genomic_DNA"/>
</dbReference>
<dbReference type="SMART" id="SM00448">
    <property type="entry name" value="REC"/>
    <property type="match status" value="1"/>
</dbReference>
<dbReference type="PANTHER" id="PTHR43065:SF49">
    <property type="entry name" value="HISTIDINE KINASE"/>
    <property type="match status" value="1"/>
</dbReference>